<dbReference type="PANTHER" id="PTHR37984">
    <property type="entry name" value="PROTEIN CBG26694"/>
    <property type="match status" value="1"/>
</dbReference>
<name>A0A7H9HQN2_9SACH</name>
<dbReference type="PANTHER" id="PTHR37984:SF5">
    <property type="entry name" value="PROTEIN NYNRIN-LIKE"/>
    <property type="match status" value="1"/>
</dbReference>
<dbReference type="GO" id="GO:0003723">
    <property type="term" value="F:RNA binding"/>
    <property type="evidence" value="ECO:0007669"/>
    <property type="project" value="UniProtKB-KW"/>
</dbReference>
<gene>
    <name evidence="10" type="ORF">HG537_0C03280</name>
</gene>
<evidence type="ECO:0000256" key="4">
    <source>
        <dbReference type="ARBA" id="ARBA00022490"/>
    </source>
</evidence>
<dbReference type="Gene3D" id="3.30.420.10">
    <property type="entry name" value="Ribonuclease H-like superfamily/Ribonuclease H"/>
    <property type="match status" value="1"/>
</dbReference>
<keyword evidence="11" id="KW-1185">Reference proteome</keyword>
<dbReference type="InterPro" id="IPR036397">
    <property type="entry name" value="RNaseH_sf"/>
</dbReference>
<dbReference type="PROSITE" id="PS50994">
    <property type="entry name" value="INTEGRASE"/>
    <property type="match status" value="1"/>
</dbReference>
<dbReference type="GO" id="GO:0005634">
    <property type="term" value="C:nucleus"/>
    <property type="evidence" value="ECO:0007669"/>
    <property type="project" value="UniProtKB-SubCell"/>
</dbReference>
<evidence type="ECO:0000256" key="8">
    <source>
        <dbReference type="ARBA" id="ARBA00025615"/>
    </source>
</evidence>
<dbReference type="Proteomes" id="UP000510647">
    <property type="component" value="Chromosome 3"/>
</dbReference>
<evidence type="ECO:0000256" key="2">
    <source>
        <dbReference type="ARBA" id="ARBA00004123"/>
    </source>
</evidence>
<proteinExistence type="predicted"/>
<dbReference type="SUPFAM" id="SSF53098">
    <property type="entry name" value="Ribonuclease H-like"/>
    <property type="match status" value="1"/>
</dbReference>
<accession>A0A7H9HQN2</accession>
<dbReference type="InterPro" id="IPR056924">
    <property type="entry name" value="SH3_Tf2-1"/>
</dbReference>
<sequence>MLTTIRRYGKSCIQCQIMKNSAHKSQGLLMPLAVGGGRWIDIAMDFATDLPRTRSGFDIIMVVVCRFSKRAHFIPCTKTLDAQGMINLLYRFVFAYHGFPRTITSDRDMRPAAKLFREFTKRLGIKLTTSSSNHPQTYGQSKRTIQTLNRLLRAYSSTDHSHWDELLPQVEYVFNSTPSRSSGQTPFEIDCGFNPTEPNIKTDDKMSVRSFKAVDLARRLKRITILTRDYLTAAQERQEANHNRGRKKVEFKIGEYVLLHRDVYHNTERYWKVQLFFVGPFRIVKKINENAFELDLPFLTKKRRVFNMKWLKKFFVREGLYYERPPQDKLTKLNKSRDTIPIIGYDPDDKRYHCKLKNVDPQIRVAFKEDERRRLPKQRSDSLLRNLQILTKFENPREDLQEEDAIERSY</sequence>
<dbReference type="InterPro" id="IPR001584">
    <property type="entry name" value="Integrase_cat-core"/>
</dbReference>
<evidence type="ECO:0000256" key="7">
    <source>
        <dbReference type="ARBA" id="ARBA00025590"/>
    </source>
</evidence>
<dbReference type="GO" id="GO:0015074">
    <property type="term" value="P:DNA integration"/>
    <property type="evidence" value="ECO:0007669"/>
    <property type="project" value="InterPro"/>
</dbReference>
<keyword evidence="5" id="KW-0694">RNA-binding</keyword>
<dbReference type="GO" id="GO:0004523">
    <property type="term" value="F:RNA-DNA hybrid ribonuclease activity"/>
    <property type="evidence" value="ECO:0007669"/>
    <property type="project" value="UniProtKB-EC"/>
</dbReference>
<comment type="subcellular location">
    <subcellularLocation>
        <location evidence="3">Cytoplasm</location>
    </subcellularLocation>
    <subcellularLocation>
        <location evidence="2">Nucleus</location>
    </subcellularLocation>
</comment>
<comment type="catalytic activity">
    <reaction evidence="1">
        <text>Endonucleolytic cleavage to 5'-phosphomonoester.</text>
        <dbReference type="EC" id="3.1.26.4"/>
    </reaction>
</comment>
<evidence type="ECO:0000256" key="3">
    <source>
        <dbReference type="ARBA" id="ARBA00004496"/>
    </source>
</evidence>
<feature type="domain" description="Integrase catalytic" evidence="9">
    <location>
        <begin position="27"/>
        <end position="194"/>
    </location>
</feature>
<dbReference type="InterPro" id="IPR012337">
    <property type="entry name" value="RNaseH-like_sf"/>
</dbReference>
<evidence type="ECO:0000313" key="10">
    <source>
        <dbReference type="EMBL" id="QLQ79680.1"/>
    </source>
</evidence>
<evidence type="ECO:0000313" key="11">
    <source>
        <dbReference type="Proteomes" id="UP000510647"/>
    </source>
</evidence>
<evidence type="ECO:0000256" key="6">
    <source>
        <dbReference type="ARBA" id="ARBA00023242"/>
    </source>
</evidence>
<protein>
    <recommendedName>
        <fullName evidence="9">Integrase catalytic domain-containing protein</fullName>
    </recommendedName>
</protein>
<dbReference type="InterPro" id="IPR050951">
    <property type="entry name" value="Retrovirus_Pol_polyprotein"/>
</dbReference>
<dbReference type="OrthoDB" id="4047109at2759"/>
<reference evidence="10 11" key="1">
    <citation type="submission" date="2020-06" db="EMBL/GenBank/DDBJ databases">
        <title>The yeast mating-type switching endonuclease HO is a domesticated member of an unorthodox homing genetic element family.</title>
        <authorList>
            <person name="Coughlan A.Y."/>
            <person name="Lombardi L."/>
            <person name="Braun-Galleani S."/>
            <person name="Martos A.R."/>
            <person name="Galeote V."/>
            <person name="Bigey F."/>
            <person name="Dequin S."/>
            <person name="Byrne K.P."/>
            <person name="Wolfe K.H."/>
        </authorList>
    </citation>
    <scope>NUCLEOTIDE SEQUENCE [LARGE SCALE GENOMIC DNA]</scope>
    <source>
        <strain evidence="10 11">CBS2947</strain>
    </source>
</reference>
<evidence type="ECO:0000256" key="5">
    <source>
        <dbReference type="ARBA" id="ARBA00022884"/>
    </source>
</evidence>
<keyword evidence="6" id="KW-0539">Nucleus</keyword>
<comment type="function">
    <text evidence="7">Reverse transcriptase/ribonuclease H (RT) is a multifunctional enzyme that catalyzes the conversion of the retro-elements RNA genome into dsDNA within the VLP. The enzyme displays a DNA polymerase activity that can copy either DNA or RNA templates, and a ribonuclease H (RNase H) activity that cleaves the RNA strand of RNA-DNA heteroduplexes during plus-strand synthesis and hydrolyzes RNA primers. The conversion leads to a linear dsDNA copy of the retrotransposon that includes long terminal repeats (LTRs) at both ends.</text>
</comment>
<dbReference type="GO" id="GO:0005737">
    <property type="term" value="C:cytoplasm"/>
    <property type="evidence" value="ECO:0007669"/>
    <property type="project" value="UniProtKB-SubCell"/>
</dbReference>
<dbReference type="EMBL" id="CP059269">
    <property type="protein sequence ID" value="QLQ79680.1"/>
    <property type="molecule type" value="Genomic_DNA"/>
</dbReference>
<keyword evidence="4" id="KW-0963">Cytoplasm</keyword>
<dbReference type="Pfam" id="PF24626">
    <property type="entry name" value="SH3_Tf2-1"/>
    <property type="match status" value="1"/>
</dbReference>
<dbReference type="AlphaFoldDB" id="A0A7H9HQN2"/>
<evidence type="ECO:0000259" key="9">
    <source>
        <dbReference type="PROSITE" id="PS50994"/>
    </source>
</evidence>
<evidence type="ECO:0000256" key="1">
    <source>
        <dbReference type="ARBA" id="ARBA00000077"/>
    </source>
</evidence>
<comment type="function">
    <text evidence="8">Integrase (IN) targets the VLP to the nucleus, where a subparticle preintegration complex (PIC) containing at least integrase and the newly synthesized dsDNA copy of the retrotransposon must transit the nuclear membrane. Once in the nucleus, integrase performs the integration of the dsDNA into the host genome.</text>
</comment>
<organism evidence="10 11">
    <name type="scientific">Torulaspora globosa</name>
    <dbReference type="NCBI Taxonomy" id="48254"/>
    <lineage>
        <taxon>Eukaryota</taxon>
        <taxon>Fungi</taxon>
        <taxon>Dikarya</taxon>
        <taxon>Ascomycota</taxon>
        <taxon>Saccharomycotina</taxon>
        <taxon>Saccharomycetes</taxon>
        <taxon>Saccharomycetales</taxon>
        <taxon>Saccharomycetaceae</taxon>
        <taxon>Torulaspora</taxon>
    </lineage>
</organism>